<dbReference type="SUPFAM" id="SSF51338">
    <property type="entry name" value="Composite domain of metallo-dependent hydrolases"/>
    <property type="match status" value="1"/>
</dbReference>
<organism evidence="3 4">
    <name type="scientific">Desulfovibrio gilichinskyi</name>
    <dbReference type="NCBI Taxonomy" id="1519643"/>
    <lineage>
        <taxon>Bacteria</taxon>
        <taxon>Pseudomonadati</taxon>
        <taxon>Thermodesulfobacteriota</taxon>
        <taxon>Desulfovibrionia</taxon>
        <taxon>Desulfovibrionales</taxon>
        <taxon>Desulfovibrionaceae</taxon>
        <taxon>Desulfovibrio</taxon>
    </lineage>
</organism>
<dbReference type="InterPro" id="IPR032466">
    <property type="entry name" value="Metal_Hydrolase"/>
</dbReference>
<gene>
    <name evidence="3" type="ORF">SAMN06295933_2444</name>
</gene>
<keyword evidence="4" id="KW-1185">Reference proteome</keyword>
<evidence type="ECO:0000259" key="2">
    <source>
        <dbReference type="Pfam" id="PF01979"/>
    </source>
</evidence>
<evidence type="ECO:0000256" key="1">
    <source>
        <dbReference type="ARBA" id="ARBA00022801"/>
    </source>
</evidence>
<reference evidence="4" key="1">
    <citation type="submission" date="2017-04" db="EMBL/GenBank/DDBJ databases">
        <authorList>
            <person name="Varghese N."/>
            <person name="Submissions S."/>
        </authorList>
    </citation>
    <scope>NUCLEOTIDE SEQUENCE [LARGE SCALE GENOMIC DNA]</scope>
    <source>
        <strain evidence="4">K3S</strain>
    </source>
</reference>
<dbReference type="GO" id="GO:0016810">
    <property type="term" value="F:hydrolase activity, acting on carbon-nitrogen (but not peptide) bonds"/>
    <property type="evidence" value="ECO:0007669"/>
    <property type="project" value="InterPro"/>
</dbReference>
<dbReference type="PANTHER" id="PTHR43794:SF11">
    <property type="entry name" value="AMIDOHYDROLASE-RELATED DOMAIN-CONTAINING PROTEIN"/>
    <property type="match status" value="1"/>
</dbReference>
<dbReference type="RefSeq" id="WP_085102597.1">
    <property type="nucleotide sequence ID" value="NZ_FWZU01000004.1"/>
</dbReference>
<accession>A0A1X7E1L4</accession>
<protein>
    <submittedName>
        <fullName evidence="3">Cytosine/adenosine deaminase</fullName>
    </submittedName>
</protein>
<name>A0A1X7E1L4_9BACT</name>
<dbReference type="AlphaFoldDB" id="A0A1X7E1L4"/>
<dbReference type="Gene3D" id="3.20.20.140">
    <property type="entry name" value="Metal-dependent hydrolases"/>
    <property type="match status" value="1"/>
</dbReference>
<dbReference type="Gene3D" id="2.30.40.10">
    <property type="entry name" value="Urease, subunit C, domain 1"/>
    <property type="match status" value="1"/>
</dbReference>
<sequence>MKNCIRAAKAITLQEGTGLVEDFACIHNGTEILETGTWSSIKKSFSGDVTDLGDVILVPALINAHVHLELSHLEGKTLQGQGFMPWIISLLSNATYAIDETAIRNAVSSMLKTGTAFCADISTQNCSKVAELLHEAGIGFYAFCEAIGPQIPKEGASFFPDKTYPLGRLSGAGHAPYSTHADMLRAIKKADSAANRPYSIHLAENEEEDEIVAKGTGAFAQMLSGAGLLADCGKKGFSPVEYALSLGILDDSTLAIHCVRVSDNDINILAETKTNVCLCPRSNEFIGEGRAPWEKIISSGINTCLGTDSIASNHDLNMWNELEYLLKNIKIPLTTQQALSLVTKNGAKALMVENLYGSIEVGKRPVFATVPSHLEDLLFL</sequence>
<dbReference type="PANTHER" id="PTHR43794">
    <property type="entry name" value="AMINOHYDROLASE SSNA-RELATED"/>
    <property type="match status" value="1"/>
</dbReference>
<dbReference type="OrthoDB" id="9807210at2"/>
<dbReference type="InterPro" id="IPR050287">
    <property type="entry name" value="MTA/SAH_deaminase"/>
</dbReference>
<dbReference type="Proteomes" id="UP000192906">
    <property type="component" value="Unassembled WGS sequence"/>
</dbReference>
<feature type="domain" description="Amidohydrolase-related" evidence="2">
    <location>
        <begin position="56"/>
        <end position="370"/>
    </location>
</feature>
<dbReference type="SUPFAM" id="SSF51556">
    <property type="entry name" value="Metallo-dependent hydrolases"/>
    <property type="match status" value="1"/>
</dbReference>
<dbReference type="EMBL" id="FWZU01000004">
    <property type="protein sequence ID" value="SMF25115.1"/>
    <property type="molecule type" value="Genomic_DNA"/>
</dbReference>
<keyword evidence="1" id="KW-0378">Hydrolase</keyword>
<dbReference type="InterPro" id="IPR006680">
    <property type="entry name" value="Amidohydro-rel"/>
</dbReference>
<dbReference type="STRING" id="1519643.SAMN06295933_2444"/>
<evidence type="ECO:0000313" key="3">
    <source>
        <dbReference type="EMBL" id="SMF25115.1"/>
    </source>
</evidence>
<proteinExistence type="predicted"/>
<dbReference type="InterPro" id="IPR011059">
    <property type="entry name" value="Metal-dep_hydrolase_composite"/>
</dbReference>
<evidence type="ECO:0000313" key="4">
    <source>
        <dbReference type="Proteomes" id="UP000192906"/>
    </source>
</evidence>
<dbReference type="Pfam" id="PF01979">
    <property type="entry name" value="Amidohydro_1"/>
    <property type="match status" value="1"/>
</dbReference>